<dbReference type="GO" id="GO:0016491">
    <property type="term" value="F:oxidoreductase activity"/>
    <property type="evidence" value="ECO:0007669"/>
    <property type="project" value="UniProtKB-KW"/>
</dbReference>
<dbReference type="GO" id="GO:0005507">
    <property type="term" value="F:copper ion binding"/>
    <property type="evidence" value="ECO:0007669"/>
    <property type="project" value="InterPro"/>
</dbReference>
<dbReference type="InterPro" id="IPR011706">
    <property type="entry name" value="Cu-oxidase_C"/>
</dbReference>
<dbReference type="SUPFAM" id="SSF49503">
    <property type="entry name" value="Cupredoxins"/>
    <property type="match status" value="2"/>
</dbReference>
<dbReference type="InterPro" id="IPR045087">
    <property type="entry name" value="Cu-oxidase_fam"/>
</dbReference>
<evidence type="ECO:0000259" key="4">
    <source>
        <dbReference type="Pfam" id="PF07731"/>
    </source>
</evidence>
<evidence type="ECO:0000313" key="6">
    <source>
        <dbReference type="EMBL" id="KKN85264.1"/>
    </source>
</evidence>
<organism evidence="6">
    <name type="scientific">marine sediment metagenome</name>
    <dbReference type="NCBI Taxonomy" id="412755"/>
    <lineage>
        <taxon>unclassified sequences</taxon>
        <taxon>metagenomes</taxon>
        <taxon>ecological metagenomes</taxon>
    </lineage>
</organism>
<comment type="caution">
    <text evidence="6">The sequence shown here is derived from an EMBL/GenBank/DDBJ whole genome shotgun (WGS) entry which is preliminary data.</text>
</comment>
<proteinExistence type="predicted"/>
<dbReference type="CDD" id="cd04202">
    <property type="entry name" value="CuRO_D2_2dMcoN_like"/>
    <property type="match status" value="1"/>
</dbReference>
<feature type="domain" description="Plastocyanin-like" evidence="5">
    <location>
        <begin position="63"/>
        <end position="171"/>
    </location>
</feature>
<keyword evidence="1" id="KW-0479">Metal-binding</keyword>
<sequence length="427" mass="49132">MDRRDFLATGAVSTAGTLFFPGNLLAEETKISNKQKLVQPLSFKMDGEWKEFELYIDVHTHEPAPGFKYHTLAFNDMIPGPEIRVNAGDKVRVKFINKTDLNHTIHWHGVYVPWRMDGVPFVTQLPVMPKNEFIYEFVAEPEGTHFYHCHWGTLMHMQAGMFGSLIVENPNDSIKKKFPYEREYTLVYSSHDTNYIREEMNSMLERMKQRSYLMKEGRFNSEQWAVFDNKEQFAASLENGYQPPYVNNRRSNSDLPQANWFTVNGKSYPSTPYLFIKSGENIRIRLINAGAETHHLHLHGHDFWMVADDGVPLEHPFKRNTVPLTPGKTFDIIVEGKNRGIWTFHDHDTRKVTNNGLYPGGNLLALVYEDLPADELIISKHSGNPMYNSNAGMGDMKKMDTTKNDNMGAMNKMMFGEDKLPKIALDE</sequence>
<reference evidence="6" key="1">
    <citation type="journal article" date="2015" name="Nature">
        <title>Complex archaea that bridge the gap between prokaryotes and eukaryotes.</title>
        <authorList>
            <person name="Spang A."/>
            <person name="Saw J.H."/>
            <person name="Jorgensen S.L."/>
            <person name="Zaremba-Niedzwiedzka K."/>
            <person name="Martijn J."/>
            <person name="Lind A.E."/>
            <person name="van Eijk R."/>
            <person name="Schleper C."/>
            <person name="Guy L."/>
            <person name="Ettema T.J."/>
        </authorList>
    </citation>
    <scope>NUCLEOTIDE SEQUENCE</scope>
</reference>
<keyword evidence="2" id="KW-0560">Oxidoreductase</keyword>
<dbReference type="AlphaFoldDB" id="A0A0F9U154"/>
<gene>
    <name evidence="6" type="ORF">LCGC14_0280920</name>
</gene>
<dbReference type="InterPro" id="IPR008972">
    <property type="entry name" value="Cupredoxin"/>
</dbReference>
<dbReference type="Pfam" id="PF07732">
    <property type="entry name" value="Cu-oxidase_3"/>
    <property type="match status" value="1"/>
</dbReference>
<evidence type="ECO:0000256" key="2">
    <source>
        <dbReference type="ARBA" id="ARBA00023002"/>
    </source>
</evidence>
<evidence type="ECO:0000259" key="5">
    <source>
        <dbReference type="Pfam" id="PF07732"/>
    </source>
</evidence>
<accession>A0A0F9U154</accession>
<protein>
    <recommendedName>
        <fullName evidence="7">Plastocyanin-like domain-containing protein</fullName>
    </recommendedName>
</protein>
<dbReference type="PANTHER" id="PTHR11709">
    <property type="entry name" value="MULTI-COPPER OXIDASE"/>
    <property type="match status" value="1"/>
</dbReference>
<feature type="domain" description="Plastocyanin-like" evidence="4">
    <location>
        <begin position="256"/>
        <end position="347"/>
    </location>
</feature>
<evidence type="ECO:0000256" key="3">
    <source>
        <dbReference type="ARBA" id="ARBA00023008"/>
    </source>
</evidence>
<evidence type="ECO:0008006" key="7">
    <source>
        <dbReference type="Google" id="ProtNLM"/>
    </source>
</evidence>
<name>A0A0F9U154_9ZZZZ</name>
<dbReference type="InterPro" id="IPR011707">
    <property type="entry name" value="Cu-oxidase-like_N"/>
</dbReference>
<evidence type="ECO:0000256" key="1">
    <source>
        <dbReference type="ARBA" id="ARBA00022723"/>
    </source>
</evidence>
<keyword evidence="3" id="KW-0186">Copper</keyword>
<dbReference type="PANTHER" id="PTHR11709:SF394">
    <property type="entry name" value="FI03373P-RELATED"/>
    <property type="match status" value="1"/>
</dbReference>
<dbReference type="Gene3D" id="2.60.40.420">
    <property type="entry name" value="Cupredoxins - blue copper proteins"/>
    <property type="match status" value="2"/>
</dbReference>
<dbReference type="EMBL" id="LAZR01000161">
    <property type="protein sequence ID" value="KKN85264.1"/>
    <property type="molecule type" value="Genomic_DNA"/>
</dbReference>
<dbReference type="Pfam" id="PF07731">
    <property type="entry name" value="Cu-oxidase_2"/>
    <property type="match status" value="1"/>
</dbReference>